<sequence length="487" mass="54220">MQRELLGSIRQQSEDLRDELKDLEEWEDEVEKQEKEKKGRTAPSTADSVEPPIRGTVPSIKEAMTAEARKAGKKLPPDQDPIQIAKDKGNEYFRVGKTQDAIHSYTTGIDLDPHSSTSHILYGNRAMCYIKLGEWDKAEKDATTCVQMNRGYAKGFFRRAMARKNMGKLKDARADLEAVLALAPADPSALSELEIVTKMIQVERAKASGTTAPVKKKIVIEEVEDDDEEQEGADASKSAADQSQSLSPEEEKARTERISSYMEHVSRERQTQEEEARAEAEKSEKANEARRRHHPRVEIIEEEAEQAKPPPPPPKPAPAEAKKEARRAPVHQDPKTQPKEEKAKPPKKTLESAKQPTLRPRAQPTKETLTPPKSFTELERVFPEVVAHDELRNHYVGLINPAGLPALIGSNLTPEILIGLLKSVKSFPGSTAVQYLKGISKITRVNDITLFFSAEEKQLVNDVMDLAKSAGTPVAEVNAIKKKLMPF</sequence>
<keyword evidence="2 5" id="KW-0802">TPR repeat</keyword>
<dbReference type="OrthoDB" id="629492at2759"/>
<dbReference type="PROSITE" id="PS50005">
    <property type="entry name" value="TPR"/>
    <property type="match status" value="1"/>
</dbReference>
<dbReference type="SUPFAM" id="SSF48452">
    <property type="entry name" value="TPR-like"/>
    <property type="match status" value="1"/>
</dbReference>
<dbReference type="EMBL" id="ATMH01008681">
    <property type="protein sequence ID" value="EPY21136.1"/>
    <property type="molecule type" value="Genomic_DNA"/>
</dbReference>
<reference evidence="8 9" key="1">
    <citation type="journal article" date="2013" name="PLoS ONE">
        <title>Predicting the Proteins of Angomonas deanei, Strigomonas culicis and Their Respective Endosymbionts Reveals New Aspects of the Trypanosomatidae Family.</title>
        <authorList>
            <person name="Motta M.C."/>
            <person name="Martins A.C."/>
            <person name="de Souza S.S."/>
            <person name="Catta-Preta C.M."/>
            <person name="Silva R."/>
            <person name="Klein C.C."/>
            <person name="de Almeida L.G."/>
            <person name="de Lima Cunha O."/>
            <person name="Ciapina L.P."/>
            <person name="Brocchi M."/>
            <person name="Colabardini A.C."/>
            <person name="de Araujo Lima B."/>
            <person name="Machado C.R."/>
            <person name="de Almeida Soares C.M."/>
            <person name="Probst C.M."/>
            <person name="de Menezes C.B."/>
            <person name="Thompson C.E."/>
            <person name="Bartholomeu D.C."/>
            <person name="Gradia D.F."/>
            <person name="Pavoni D.P."/>
            <person name="Grisard E.C."/>
            <person name="Fantinatti-Garboggini F."/>
            <person name="Marchini F.K."/>
            <person name="Rodrigues-Luiz G.F."/>
            <person name="Wagner G."/>
            <person name="Goldman G.H."/>
            <person name="Fietto J.L."/>
            <person name="Elias M.C."/>
            <person name="Goldman M.H."/>
            <person name="Sagot M.F."/>
            <person name="Pereira M."/>
            <person name="Stoco P.H."/>
            <person name="de Mendonca-Neto R.P."/>
            <person name="Teixeira S.M."/>
            <person name="Maciel T.E."/>
            <person name="de Oliveira Mendes T.A."/>
            <person name="Urmenyi T.P."/>
            <person name="de Souza W."/>
            <person name="Schenkman S."/>
            <person name="de Vasconcelos A.T."/>
        </authorList>
    </citation>
    <scope>NUCLEOTIDE SEQUENCE [LARGE SCALE GENOMIC DNA]</scope>
</reference>
<feature type="compositionally biased region" description="Acidic residues" evidence="6">
    <location>
        <begin position="223"/>
        <end position="232"/>
    </location>
</feature>
<dbReference type="InterPro" id="IPR011990">
    <property type="entry name" value="TPR-like_helical_dom_sf"/>
</dbReference>
<feature type="region of interest" description="Disordered" evidence="6">
    <location>
        <begin position="223"/>
        <end position="371"/>
    </location>
</feature>
<dbReference type="Gene3D" id="1.25.40.10">
    <property type="entry name" value="Tetratricopeptide repeat domain"/>
    <property type="match status" value="1"/>
</dbReference>
<evidence type="ECO:0000256" key="5">
    <source>
        <dbReference type="PROSITE-ProRule" id="PRU00339"/>
    </source>
</evidence>
<protein>
    <recommendedName>
        <fullName evidence="4">RNA polymerase II-associated protein 3</fullName>
    </recommendedName>
</protein>
<gene>
    <name evidence="8" type="ORF">STCU_08681</name>
</gene>
<feature type="compositionally biased region" description="Acidic residues" evidence="6">
    <location>
        <begin position="21"/>
        <end position="31"/>
    </location>
</feature>
<evidence type="ECO:0000256" key="4">
    <source>
        <dbReference type="ARBA" id="ARBA00040133"/>
    </source>
</evidence>
<feature type="compositionally biased region" description="Pro residues" evidence="6">
    <location>
        <begin position="308"/>
        <end position="317"/>
    </location>
</feature>
<proteinExistence type="inferred from homology"/>
<dbReference type="InterPro" id="IPR025986">
    <property type="entry name" value="RPAP3-like_C"/>
</dbReference>
<feature type="compositionally biased region" description="Basic and acidic residues" evidence="6">
    <location>
        <begin position="320"/>
        <end position="351"/>
    </location>
</feature>
<dbReference type="PANTHER" id="PTHR46423">
    <property type="entry name" value="RNA POLYMERASE II-ASSOCIATED PROTEIN 3"/>
    <property type="match status" value="1"/>
</dbReference>
<feature type="compositionally biased region" description="Basic and acidic residues" evidence="6">
    <location>
        <begin position="264"/>
        <end position="289"/>
    </location>
</feature>
<dbReference type="Pfam" id="PF13877">
    <property type="entry name" value="RPAP3_C"/>
    <property type="match status" value="1"/>
</dbReference>
<keyword evidence="9" id="KW-1185">Reference proteome</keyword>
<evidence type="ECO:0000256" key="3">
    <source>
        <dbReference type="ARBA" id="ARBA00038275"/>
    </source>
</evidence>
<dbReference type="GO" id="GO:0101031">
    <property type="term" value="C:protein folding chaperone complex"/>
    <property type="evidence" value="ECO:0007669"/>
    <property type="project" value="TreeGrafter"/>
</dbReference>
<dbReference type="PANTHER" id="PTHR46423:SF1">
    <property type="entry name" value="RNA POLYMERASE II-ASSOCIATED PROTEIN 3"/>
    <property type="match status" value="1"/>
</dbReference>
<keyword evidence="1" id="KW-0677">Repeat</keyword>
<feature type="repeat" description="TPR" evidence="5">
    <location>
        <begin position="82"/>
        <end position="115"/>
    </location>
</feature>
<dbReference type="Proteomes" id="UP000015354">
    <property type="component" value="Unassembled WGS sequence"/>
</dbReference>
<evidence type="ECO:0000256" key="2">
    <source>
        <dbReference type="ARBA" id="ARBA00022803"/>
    </source>
</evidence>
<dbReference type="Pfam" id="PF13181">
    <property type="entry name" value="TPR_8"/>
    <property type="match status" value="2"/>
</dbReference>
<feature type="domain" description="RNA-polymerase II-associated protein 3-like C-terminal" evidence="7">
    <location>
        <begin position="371"/>
        <end position="457"/>
    </location>
</feature>
<comment type="caution">
    <text evidence="8">The sequence shown here is derived from an EMBL/GenBank/DDBJ whole genome shotgun (WGS) entry which is preliminary data.</text>
</comment>
<accession>S9V2L8</accession>
<dbReference type="AlphaFoldDB" id="S9V2L8"/>
<dbReference type="InterPro" id="IPR019734">
    <property type="entry name" value="TPR_rpt"/>
</dbReference>
<feature type="compositionally biased region" description="Low complexity" evidence="6">
    <location>
        <begin position="233"/>
        <end position="245"/>
    </location>
</feature>
<evidence type="ECO:0000256" key="1">
    <source>
        <dbReference type="ARBA" id="ARBA00022737"/>
    </source>
</evidence>
<organism evidence="8 9">
    <name type="scientific">Strigomonas culicis</name>
    <dbReference type="NCBI Taxonomy" id="28005"/>
    <lineage>
        <taxon>Eukaryota</taxon>
        <taxon>Discoba</taxon>
        <taxon>Euglenozoa</taxon>
        <taxon>Kinetoplastea</taxon>
        <taxon>Metakinetoplastina</taxon>
        <taxon>Trypanosomatida</taxon>
        <taxon>Trypanosomatidae</taxon>
        <taxon>Strigomonadinae</taxon>
        <taxon>Strigomonas</taxon>
    </lineage>
</organism>
<evidence type="ECO:0000259" key="7">
    <source>
        <dbReference type="Pfam" id="PF13877"/>
    </source>
</evidence>
<feature type="region of interest" description="Disordered" evidence="6">
    <location>
        <begin position="1"/>
        <end position="82"/>
    </location>
</feature>
<evidence type="ECO:0000313" key="8">
    <source>
        <dbReference type="EMBL" id="EPY21136.1"/>
    </source>
</evidence>
<evidence type="ECO:0000256" key="6">
    <source>
        <dbReference type="SAM" id="MobiDB-lite"/>
    </source>
</evidence>
<dbReference type="InterPro" id="IPR051966">
    <property type="entry name" value="RPAP3"/>
</dbReference>
<evidence type="ECO:0000313" key="9">
    <source>
        <dbReference type="Proteomes" id="UP000015354"/>
    </source>
</evidence>
<comment type="similarity">
    <text evidence="3">Belongs to the RPAP3 family.</text>
</comment>
<name>S9V2L8_9TRYP</name>
<dbReference type="SMART" id="SM00028">
    <property type="entry name" value="TPR"/>
    <property type="match status" value="3"/>
</dbReference>